<accession>A0A164AHD0</accession>
<dbReference type="GO" id="GO:0004222">
    <property type="term" value="F:metalloendopeptidase activity"/>
    <property type="evidence" value="ECO:0007669"/>
    <property type="project" value="UniProtKB-EC"/>
</dbReference>
<name>A0A164AHD0_9FLAO</name>
<keyword evidence="8 17" id="KW-0862">Zinc</keyword>
<evidence type="ECO:0000256" key="12">
    <source>
        <dbReference type="ARBA" id="ARBA00052506"/>
    </source>
</evidence>
<dbReference type="InterPro" id="IPR034005">
    <property type="entry name" value="M3A_DCP"/>
</dbReference>
<dbReference type="GO" id="GO:0005829">
    <property type="term" value="C:cytosol"/>
    <property type="evidence" value="ECO:0007669"/>
    <property type="project" value="UniProtKB-ARBA"/>
</dbReference>
<dbReference type="FunFam" id="1.10.1370.40:FF:000001">
    <property type="entry name" value="Dipeptidyl carboxypeptidase II"/>
    <property type="match status" value="1"/>
</dbReference>
<feature type="domain" description="Oligopeptidase A N-terminal" evidence="19">
    <location>
        <begin position="65"/>
        <end position="188"/>
    </location>
</feature>
<evidence type="ECO:0000256" key="1">
    <source>
        <dbReference type="ARBA" id="ARBA00004496"/>
    </source>
</evidence>
<evidence type="ECO:0000256" key="11">
    <source>
        <dbReference type="ARBA" id="ARBA00026100"/>
    </source>
</evidence>
<dbReference type="PANTHER" id="PTHR43660:SF1">
    <property type="entry name" value="DIPEPTIDYL CARBOXYPEPTIDASE"/>
    <property type="match status" value="1"/>
</dbReference>
<evidence type="ECO:0000256" key="6">
    <source>
        <dbReference type="ARBA" id="ARBA00022723"/>
    </source>
</evidence>
<gene>
    <name evidence="20" type="ORF">AV926_02845</name>
</gene>
<comment type="caution">
    <text evidence="20">The sequence shown here is derived from an EMBL/GenBank/DDBJ whole genome shotgun (WGS) entry which is preliminary data.</text>
</comment>
<dbReference type="GO" id="GO:0008241">
    <property type="term" value="F:peptidyl-dipeptidase activity"/>
    <property type="evidence" value="ECO:0007669"/>
    <property type="project" value="UniProtKB-EC"/>
</dbReference>
<keyword evidence="3" id="KW-0963">Cytoplasm</keyword>
<evidence type="ECO:0000259" key="18">
    <source>
        <dbReference type="Pfam" id="PF01432"/>
    </source>
</evidence>
<evidence type="ECO:0000256" key="4">
    <source>
        <dbReference type="ARBA" id="ARBA00022645"/>
    </source>
</evidence>
<evidence type="ECO:0000313" key="21">
    <source>
        <dbReference type="Proteomes" id="UP000076630"/>
    </source>
</evidence>
<comment type="subcellular location">
    <subcellularLocation>
        <location evidence="1">Cytoplasm</location>
    </subcellularLocation>
</comment>
<proteinExistence type="inferred from homology"/>
<dbReference type="InterPro" id="IPR024077">
    <property type="entry name" value="Neurolysin/TOP_dom2"/>
</dbReference>
<evidence type="ECO:0000256" key="10">
    <source>
        <dbReference type="ARBA" id="ARBA00024603"/>
    </source>
</evidence>
<comment type="catalytic activity">
    <reaction evidence="12">
        <text>Hydrolysis of unblocked, C-terminal dipeptides from oligopeptides, with broad specificity. Does not hydrolyze bonds in which P1' is Pro, or both P1 and P1' are Gly.</text>
        <dbReference type="EC" id="3.4.15.5"/>
    </reaction>
</comment>
<sequence length="708" mass="79914">MRIKKTVLGVVAGASILSLSCNKAKNEAASSGNWNESNAFFNESTLPYYTADFDKIKDKDFKPALLEGMRRQMEAIDKIVANTEEPTFENTLEALERSSELLDRVSSVFGLLTGAHTNDELKAINSELAPKFAAHSDAIYLNDGLFQRIKKLHDNKASLNLNEEQNRLLDVYYQNFEIAGANLSTEDKEKLKALNQEIATLNNQFGDKLLAATKQGGVKFTKDELAGLSEDELNSIKQADGSYLVALNNTTQQPDLDKLTNKESRKKLFDQAWIRAEKGDNNDTKSTILTLVKKRAEKAKLMGFNNYAEWSLQGTMAKTPANAISILKNLSPYATGAAKEEAGDIQALINKEADPFTLTAADWNYYAEKIREEKYALNQNELKPYFEMNSVMENGVFYMAKQLYGLSFKERKDIPVWQEDVKVYEIFNEDGSQVGLFYTDYYQRDSKRGGAWMSNIVGQSKLLNRLPVIYNVGNFPKPAKGQPTLLSQDNVITMFHEFGHALHGFFANQTYPTLSGTSVSRDFVEFPSQFHEHFAFEPSVLKNYAKHYKTGEVIPDALVQKMKNAATFNKGYSMTELLGASLLDMEWHTISVDKDIKDVIAFEKESLAKYGLDLPTVPPRYRSTYFSHIFAGGYAAGYYSYKWSEMLDFDAYDWLEQNGGMTRANGQILRDKVFSRGNSVPLDQLYKDFRGKNPTIDALLKYSGFTKK</sequence>
<dbReference type="Pfam" id="PF01432">
    <property type="entry name" value="Peptidase_M3"/>
    <property type="match status" value="1"/>
</dbReference>
<dbReference type="AlphaFoldDB" id="A0A164AHD0"/>
<keyword evidence="5 17" id="KW-0645">Protease</keyword>
<dbReference type="GO" id="GO:0004180">
    <property type="term" value="F:carboxypeptidase activity"/>
    <property type="evidence" value="ECO:0007669"/>
    <property type="project" value="UniProtKB-KW"/>
</dbReference>
<comment type="catalytic activity">
    <reaction evidence="10">
        <text>Hydrolysis of oligopeptides, with broad specificity. Gly or Ala commonly occur as P1 or P1' residues, but more distant residues are also important, as is shown by the fact that Z-Gly-Pro-Gly-|-Gly-Pro-Ala is cleaved, but not Z-(Gly)(5).</text>
        <dbReference type="EC" id="3.4.24.70"/>
    </reaction>
</comment>
<dbReference type="InterPro" id="IPR045666">
    <property type="entry name" value="OpdA_N"/>
</dbReference>
<evidence type="ECO:0000313" key="20">
    <source>
        <dbReference type="EMBL" id="KZE83858.1"/>
    </source>
</evidence>
<dbReference type="PANTHER" id="PTHR43660">
    <property type="entry name" value="DIPEPTIDYL CARBOXYPEPTIDASE"/>
    <property type="match status" value="1"/>
</dbReference>
<dbReference type="Gene3D" id="3.40.390.10">
    <property type="entry name" value="Collagenase (Catalytic Domain)"/>
    <property type="match status" value="1"/>
</dbReference>
<evidence type="ECO:0000256" key="15">
    <source>
        <dbReference type="ARBA" id="ARBA00070755"/>
    </source>
</evidence>
<comment type="cofactor">
    <cofactor evidence="17">
        <name>Zn(2+)</name>
        <dbReference type="ChEBI" id="CHEBI:29105"/>
    </cofactor>
    <text evidence="17">Binds 1 zinc ion.</text>
</comment>
<dbReference type="RefSeq" id="WP_038988402.1">
    <property type="nucleotide sequence ID" value="NZ_JACAJN010000048.1"/>
</dbReference>
<dbReference type="SUPFAM" id="SSF55486">
    <property type="entry name" value="Metalloproteases ('zincins'), catalytic domain"/>
    <property type="match status" value="1"/>
</dbReference>
<keyword evidence="21" id="KW-1185">Reference proteome</keyword>
<dbReference type="InterPro" id="IPR045090">
    <property type="entry name" value="Pept_M3A_M3B"/>
</dbReference>
<evidence type="ECO:0000256" key="3">
    <source>
        <dbReference type="ARBA" id="ARBA00022490"/>
    </source>
</evidence>
<dbReference type="Gene3D" id="1.10.1370.40">
    <property type="match status" value="1"/>
</dbReference>
<keyword evidence="9 17" id="KW-0482">Metalloprotease</keyword>
<evidence type="ECO:0000256" key="16">
    <source>
        <dbReference type="ARBA" id="ARBA00075608"/>
    </source>
</evidence>
<evidence type="ECO:0000256" key="17">
    <source>
        <dbReference type="RuleBase" id="RU003435"/>
    </source>
</evidence>
<dbReference type="Gene3D" id="1.10.1370.10">
    <property type="entry name" value="Neurolysin, domain 3"/>
    <property type="match status" value="1"/>
</dbReference>
<dbReference type="PROSITE" id="PS51257">
    <property type="entry name" value="PROKAR_LIPOPROTEIN"/>
    <property type="match status" value="1"/>
</dbReference>
<dbReference type="InterPro" id="IPR001567">
    <property type="entry name" value="Pept_M3A_M3B_dom"/>
</dbReference>
<dbReference type="Proteomes" id="UP000076630">
    <property type="component" value="Unassembled WGS sequence"/>
</dbReference>
<evidence type="ECO:0000259" key="19">
    <source>
        <dbReference type="Pfam" id="PF19310"/>
    </source>
</evidence>
<reference evidence="20 21" key="1">
    <citation type="submission" date="2016-01" db="EMBL/GenBank/DDBJ databases">
        <title>Whole genome sequencing of Myroides marinus L41.</title>
        <authorList>
            <person name="Hong K.W."/>
        </authorList>
    </citation>
    <scope>NUCLEOTIDE SEQUENCE [LARGE SCALE GENOMIC DNA]</scope>
    <source>
        <strain evidence="20 21">L41</strain>
    </source>
</reference>
<dbReference type="CDD" id="cd06456">
    <property type="entry name" value="M3A_DCP"/>
    <property type="match status" value="1"/>
</dbReference>
<organism evidence="20 21">
    <name type="scientific">Myroides marinus</name>
    <dbReference type="NCBI Taxonomy" id="703342"/>
    <lineage>
        <taxon>Bacteria</taxon>
        <taxon>Pseudomonadati</taxon>
        <taxon>Bacteroidota</taxon>
        <taxon>Flavobacteriia</taxon>
        <taxon>Flavobacteriales</taxon>
        <taxon>Flavobacteriaceae</taxon>
        <taxon>Myroides</taxon>
    </lineage>
</organism>
<evidence type="ECO:0000256" key="5">
    <source>
        <dbReference type="ARBA" id="ARBA00022670"/>
    </source>
</evidence>
<evidence type="ECO:0000256" key="8">
    <source>
        <dbReference type="ARBA" id="ARBA00022833"/>
    </source>
</evidence>
<evidence type="ECO:0000256" key="2">
    <source>
        <dbReference type="ARBA" id="ARBA00006040"/>
    </source>
</evidence>
<dbReference type="GO" id="GO:0006508">
    <property type="term" value="P:proteolysis"/>
    <property type="evidence" value="ECO:0007669"/>
    <property type="project" value="UniProtKB-KW"/>
</dbReference>
<dbReference type="EMBL" id="LQNU01000033">
    <property type="protein sequence ID" value="KZE83858.1"/>
    <property type="molecule type" value="Genomic_DNA"/>
</dbReference>
<dbReference type="Pfam" id="PF19310">
    <property type="entry name" value="TOP_N"/>
    <property type="match status" value="1"/>
</dbReference>
<protein>
    <recommendedName>
        <fullName evidence="15">Dipeptidyl carboxypeptidase</fullName>
        <ecNumber evidence="14">3.4.15.5</ecNumber>
        <ecNumber evidence="11">3.4.24.70</ecNumber>
    </recommendedName>
    <alternativeName>
        <fullName evidence="16">Peptidyl-dipeptidase Dcp</fullName>
    </alternativeName>
</protein>
<dbReference type="EC" id="3.4.24.70" evidence="11"/>
<dbReference type="InterPro" id="IPR024079">
    <property type="entry name" value="MetalloPept_cat_dom_sf"/>
</dbReference>
<dbReference type="EC" id="3.4.15.5" evidence="14"/>
<comment type="function">
    <text evidence="13">Removes dipeptides from the C-termini of N-blocked tripeptides, tetrapeptides and larger peptides.</text>
</comment>
<evidence type="ECO:0000256" key="7">
    <source>
        <dbReference type="ARBA" id="ARBA00022801"/>
    </source>
</evidence>
<keyword evidence="6 17" id="KW-0479">Metal-binding</keyword>
<comment type="similarity">
    <text evidence="2 17">Belongs to the peptidase M3 family.</text>
</comment>
<dbReference type="OrthoDB" id="9773538at2"/>
<feature type="domain" description="Peptidase M3A/M3B catalytic" evidence="18">
    <location>
        <begin position="259"/>
        <end position="702"/>
    </location>
</feature>
<keyword evidence="7 17" id="KW-0378">Hydrolase</keyword>
<evidence type="ECO:0000256" key="13">
    <source>
        <dbReference type="ARBA" id="ARBA00054529"/>
    </source>
</evidence>
<evidence type="ECO:0000256" key="14">
    <source>
        <dbReference type="ARBA" id="ARBA00066668"/>
    </source>
</evidence>
<evidence type="ECO:0000256" key="9">
    <source>
        <dbReference type="ARBA" id="ARBA00023049"/>
    </source>
</evidence>
<keyword evidence="4 20" id="KW-0121">Carboxypeptidase</keyword>
<dbReference type="GO" id="GO:0046872">
    <property type="term" value="F:metal ion binding"/>
    <property type="evidence" value="ECO:0007669"/>
    <property type="project" value="UniProtKB-UniRule"/>
</dbReference>
<dbReference type="FunFam" id="3.40.390.10:FF:000009">
    <property type="entry name" value="Oligopeptidase A"/>
    <property type="match status" value="1"/>
</dbReference>